<feature type="signal peptide" evidence="1">
    <location>
        <begin position="1"/>
        <end position="23"/>
    </location>
</feature>
<dbReference type="InterPro" id="IPR050515">
    <property type="entry name" value="Beta-lactam/transpept"/>
</dbReference>
<sequence length="485" mass="50700">MTRNIRHAAAFCALLLVALLVNAARVQIVQAPEYDDNPANRRPDIARYQQPRGDILVGGEPVTGSRDTGEHLRFERTYQDGPMYAPITGFASQAYGTTLLEGAEDGLLSGADPLLAPLPLWNDVTGAPNPGGDVVTTIDAAAQRAAFEGLGRRKGAVAAIEPTTGRILALVSTPSYDPQLLSGNSAAATRTWDRLNSDPDRPMLNRAVRRTYPPGSTFKVVTAAAALDSGVVRDLDAPTRSPAPYTLPGTRTRLTNEADGCRDASLREAFEWSCNTVFAKLGVDVGVRAMAATAEAFGFNDSRLRIPFAVSRSTFDTSVDRAQLGLSSIGQYNTRATPLQMAMVAAAVADGGQVRSPYLVERTLRAGGSILATAGPGPSREAMRPSTAARLKELMTGVVENGTGAIAAIPGATVGGKTGTAQHGVGNSGAPYAWFVSWAQGDDDLEPRVAVAVVVEGSAADREDISGSGLAAPIARAVMEAVLTS</sequence>
<keyword evidence="1" id="KW-0732">Signal</keyword>
<evidence type="ECO:0000256" key="1">
    <source>
        <dbReference type="SAM" id="SignalP"/>
    </source>
</evidence>
<dbReference type="Gene3D" id="3.40.710.10">
    <property type="entry name" value="DD-peptidase/beta-lactamase superfamily"/>
    <property type="match status" value="1"/>
</dbReference>
<evidence type="ECO:0000259" key="2">
    <source>
        <dbReference type="Pfam" id="PF00905"/>
    </source>
</evidence>
<dbReference type="InterPro" id="IPR012338">
    <property type="entry name" value="Beta-lactam/transpept-like"/>
</dbReference>
<evidence type="ECO:0000313" key="4">
    <source>
        <dbReference type="EMBL" id="GAA3957555.1"/>
    </source>
</evidence>
<dbReference type="Gene3D" id="3.90.1310.10">
    <property type="entry name" value="Penicillin-binding protein 2a (Domain 2)"/>
    <property type="match status" value="1"/>
</dbReference>
<feature type="domain" description="Penicillin-binding protein transpeptidase" evidence="2">
    <location>
        <begin position="155"/>
        <end position="480"/>
    </location>
</feature>
<dbReference type="InterPro" id="IPR001460">
    <property type="entry name" value="PCN-bd_Tpept"/>
</dbReference>
<evidence type="ECO:0000313" key="5">
    <source>
        <dbReference type="Proteomes" id="UP001500034"/>
    </source>
</evidence>
<dbReference type="Pfam" id="PF00905">
    <property type="entry name" value="Transpeptidase"/>
    <property type="match status" value="1"/>
</dbReference>
<organism evidence="4 5">
    <name type="scientific">Streptomyces marokkonensis</name>
    <dbReference type="NCBI Taxonomy" id="324855"/>
    <lineage>
        <taxon>Bacteria</taxon>
        <taxon>Bacillati</taxon>
        <taxon>Actinomycetota</taxon>
        <taxon>Actinomycetes</taxon>
        <taxon>Kitasatosporales</taxon>
        <taxon>Streptomycetaceae</taxon>
        <taxon>Streptomyces</taxon>
    </lineage>
</organism>
<keyword evidence="5" id="KW-1185">Reference proteome</keyword>
<dbReference type="SUPFAM" id="SSF56601">
    <property type="entry name" value="beta-lactamase/transpeptidase-like"/>
    <property type="match status" value="1"/>
</dbReference>
<gene>
    <name evidence="4" type="ORF">GCM10022384_08280</name>
</gene>
<evidence type="ECO:0000259" key="3">
    <source>
        <dbReference type="Pfam" id="PF21922"/>
    </source>
</evidence>
<name>A0ABP7P0D1_9ACTN</name>
<feature type="chain" id="PRO_5045359453" evidence="1">
    <location>
        <begin position="24"/>
        <end position="485"/>
    </location>
</feature>
<dbReference type="PANTHER" id="PTHR30627:SF24">
    <property type="entry name" value="PENICILLIN-BINDING PROTEIN 4B"/>
    <property type="match status" value="1"/>
</dbReference>
<feature type="domain" description="Penicillin binding protein A dimerisation" evidence="3">
    <location>
        <begin position="52"/>
        <end position="134"/>
    </location>
</feature>
<dbReference type="RefSeq" id="WP_345589274.1">
    <property type="nucleotide sequence ID" value="NZ_BAABCQ010000010.1"/>
</dbReference>
<comment type="caution">
    <text evidence="4">The sequence shown here is derived from an EMBL/GenBank/DDBJ whole genome shotgun (WGS) entry which is preliminary data.</text>
</comment>
<accession>A0ABP7P0D1</accession>
<dbReference type="InterPro" id="IPR054120">
    <property type="entry name" value="PBPA_dimer"/>
</dbReference>
<proteinExistence type="predicted"/>
<protein>
    <submittedName>
        <fullName evidence="4">Penicillin-binding transpeptidase domain-containing protein</fullName>
    </submittedName>
</protein>
<reference evidence="5" key="1">
    <citation type="journal article" date="2019" name="Int. J. Syst. Evol. Microbiol.">
        <title>The Global Catalogue of Microorganisms (GCM) 10K type strain sequencing project: providing services to taxonomists for standard genome sequencing and annotation.</title>
        <authorList>
            <consortium name="The Broad Institute Genomics Platform"/>
            <consortium name="The Broad Institute Genome Sequencing Center for Infectious Disease"/>
            <person name="Wu L."/>
            <person name="Ma J."/>
        </authorList>
    </citation>
    <scope>NUCLEOTIDE SEQUENCE [LARGE SCALE GENOMIC DNA]</scope>
    <source>
        <strain evidence="5">JCM 17027</strain>
    </source>
</reference>
<dbReference type="PANTHER" id="PTHR30627">
    <property type="entry name" value="PEPTIDOGLYCAN D,D-TRANSPEPTIDASE"/>
    <property type="match status" value="1"/>
</dbReference>
<dbReference type="EMBL" id="BAABCQ010000010">
    <property type="protein sequence ID" value="GAA3957555.1"/>
    <property type="molecule type" value="Genomic_DNA"/>
</dbReference>
<dbReference type="Pfam" id="PF21922">
    <property type="entry name" value="PBP_dimer_2"/>
    <property type="match status" value="1"/>
</dbReference>
<dbReference type="Proteomes" id="UP001500034">
    <property type="component" value="Unassembled WGS sequence"/>
</dbReference>